<accession>A0A1H2BYW4</accession>
<protein>
    <submittedName>
        <fullName evidence="1">Uncharacterized protein</fullName>
    </submittedName>
</protein>
<dbReference type="AlphaFoldDB" id="A0A1H2BYW4"/>
<gene>
    <name evidence="1" type="ORF">SAMN04489716_5038</name>
</gene>
<evidence type="ECO:0000313" key="2">
    <source>
        <dbReference type="Proteomes" id="UP000198688"/>
    </source>
</evidence>
<dbReference type="Proteomes" id="UP000198688">
    <property type="component" value="Chromosome I"/>
</dbReference>
<sequence>MASNFGCPGFGSLDQDGLNTLLGRVMPATEVVGTAEGITIGPSGVRLVFGLRDDRVMTSSRTAGRGRS</sequence>
<keyword evidence="2" id="KW-1185">Reference proteome</keyword>
<reference evidence="1 2" key="1">
    <citation type="submission" date="2016-10" db="EMBL/GenBank/DDBJ databases">
        <authorList>
            <person name="de Groot N.N."/>
        </authorList>
    </citation>
    <scope>NUCLEOTIDE SEQUENCE [LARGE SCALE GENOMIC DNA]</scope>
    <source>
        <strain evidence="1 2">DSM 43941</strain>
    </source>
</reference>
<name>A0A1H2BYW4_9ACTN</name>
<organism evidence="1 2">
    <name type="scientific">Actinoplanes derwentensis</name>
    <dbReference type="NCBI Taxonomy" id="113562"/>
    <lineage>
        <taxon>Bacteria</taxon>
        <taxon>Bacillati</taxon>
        <taxon>Actinomycetota</taxon>
        <taxon>Actinomycetes</taxon>
        <taxon>Micromonosporales</taxon>
        <taxon>Micromonosporaceae</taxon>
        <taxon>Actinoplanes</taxon>
    </lineage>
</organism>
<evidence type="ECO:0000313" key="1">
    <source>
        <dbReference type="EMBL" id="SDT63401.1"/>
    </source>
</evidence>
<dbReference type="EMBL" id="LT629758">
    <property type="protein sequence ID" value="SDT63401.1"/>
    <property type="molecule type" value="Genomic_DNA"/>
</dbReference>
<proteinExistence type="predicted"/>
<dbReference type="STRING" id="113562.SAMN04489716_5038"/>
<dbReference type="RefSeq" id="WP_092546877.1">
    <property type="nucleotide sequence ID" value="NZ_BOMJ01000017.1"/>
</dbReference>